<proteinExistence type="predicted"/>
<accession>A0A4R2QT05</accession>
<comment type="caution">
    <text evidence="2">The sequence shown here is derived from an EMBL/GenBank/DDBJ whole genome shotgun (WGS) entry which is preliminary data.</text>
</comment>
<dbReference type="Gene3D" id="3.90.1210.10">
    <property type="entry name" value="Antifreeze-like/N-acetylneuraminic acid synthase C-terminal domain"/>
    <property type="match status" value="1"/>
</dbReference>
<dbReference type="Pfam" id="PF08666">
    <property type="entry name" value="SAF"/>
    <property type="match status" value="1"/>
</dbReference>
<feature type="domain" description="SAF" evidence="1">
    <location>
        <begin position="61"/>
        <end position="123"/>
    </location>
</feature>
<dbReference type="AlphaFoldDB" id="A0A4R2QT05"/>
<dbReference type="NCBIfam" id="TIGR03177">
    <property type="entry name" value="pilus_cpaB"/>
    <property type="match status" value="1"/>
</dbReference>
<evidence type="ECO:0000313" key="2">
    <source>
        <dbReference type="EMBL" id="TCP53043.1"/>
    </source>
</evidence>
<dbReference type="Proteomes" id="UP000294911">
    <property type="component" value="Unassembled WGS sequence"/>
</dbReference>
<dbReference type="InterPro" id="IPR017592">
    <property type="entry name" value="Pilus_assmbl_Flp-typ_CpaB"/>
</dbReference>
<dbReference type="OrthoDB" id="4808509at2"/>
<protein>
    <submittedName>
        <fullName evidence="2">Flp pilus assembly protein CpaB</fullName>
    </submittedName>
</protein>
<dbReference type="SMART" id="SM00858">
    <property type="entry name" value="SAF"/>
    <property type="match status" value="1"/>
</dbReference>
<keyword evidence="3" id="KW-1185">Reference proteome</keyword>
<dbReference type="EMBL" id="SLXQ01000005">
    <property type="protein sequence ID" value="TCP53043.1"/>
    <property type="molecule type" value="Genomic_DNA"/>
</dbReference>
<dbReference type="InterPro" id="IPR013974">
    <property type="entry name" value="SAF"/>
</dbReference>
<reference evidence="2 3" key="1">
    <citation type="submission" date="2019-03" db="EMBL/GenBank/DDBJ databases">
        <title>Genomic Encyclopedia of Type Strains, Phase IV (KMG-IV): sequencing the most valuable type-strain genomes for metagenomic binning, comparative biology and taxonomic classification.</title>
        <authorList>
            <person name="Goeker M."/>
        </authorList>
    </citation>
    <scope>NUCLEOTIDE SEQUENCE [LARGE SCALE GENOMIC DNA]</scope>
    <source>
        <strain evidence="2 3">DSM 45765</strain>
    </source>
</reference>
<gene>
    <name evidence="2" type="ORF">EV191_105105</name>
</gene>
<evidence type="ECO:0000313" key="3">
    <source>
        <dbReference type="Proteomes" id="UP000294911"/>
    </source>
</evidence>
<dbReference type="CDD" id="cd11614">
    <property type="entry name" value="SAF_CpaB_FlgA_like"/>
    <property type="match status" value="1"/>
</dbReference>
<dbReference type="RefSeq" id="WP_132877494.1">
    <property type="nucleotide sequence ID" value="NZ_SLXQ01000005.1"/>
</dbReference>
<sequence>MNSQTPRTSLPDRLVRAFRKQRGWPRPARIALIRKIVAIALLLLAGALAVRPPPATGEAGEPLLVAARDLAPGSALRPADIRMAELPVDAHPTGALTNSEAALGQTLTSAARAGEPITDARLIGPANTALTTGTAAADTTAVPVRLADSGVAELLRPGMRVDLVTTQEHAGAADPLARDATVLTVITDRDDHAEGAAQEGTLAILALPDKTATQVAGASLTRAVTVTLR</sequence>
<organism evidence="2 3">
    <name type="scientific">Tamaricihabitans halophyticus</name>
    <dbReference type="NCBI Taxonomy" id="1262583"/>
    <lineage>
        <taxon>Bacteria</taxon>
        <taxon>Bacillati</taxon>
        <taxon>Actinomycetota</taxon>
        <taxon>Actinomycetes</taxon>
        <taxon>Pseudonocardiales</taxon>
        <taxon>Pseudonocardiaceae</taxon>
        <taxon>Tamaricihabitans</taxon>
    </lineage>
</organism>
<evidence type="ECO:0000259" key="1">
    <source>
        <dbReference type="SMART" id="SM00858"/>
    </source>
</evidence>
<name>A0A4R2QT05_9PSEU</name>